<proteinExistence type="predicted"/>
<organism evidence="2 3">
    <name type="scientific">Candidatus Yanofskybacteria bacterium RIFCSPLOWO2_01_FULL_49_25</name>
    <dbReference type="NCBI Taxonomy" id="1802701"/>
    <lineage>
        <taxon>Bacteria</taxon>
        <taxon>Candidatus Yanofskyibacteriota</taxon>
    </lineage>
</organism>
<sequence>MFKRMSNLIGIKLLTPVLCLVLMGYAGGAHADTIGDRHVFFTSSQFEFWGLSKRAGTLQFISAHAYWYVGDEYWSGLSFDQRIRLKAFISTAAGEFDTRIYPTETAFFGSEPNPGIDNDARITIFITPLKPNIGGYFDTGNEYKQSDVPSSNEREMITITSPVVSDSSRYIAYLAHEFQHMISFNQRENIRHASDDVWLNELRSEYAITLNGYNDSFEGSSLQRRLPSFKEHSGDSLTEWRNASADYGVINLFGEYIAEHTSPRVIAATNRTRSTGIAGLNEALAQEGFQISAVELFSNWLVAVLVNDSRASSLYAYTRPGLATVRVLPTQTILNPVDGTVYTMPSNVKDWEGRWYDISGLTPGTYNTLRISFNSLSPSSFHVPYIVYRADGTYTVNAFDPTSAQNALYISQIGSAVTRVVVMPFKKDKLSDFGSDEPSTPMTVSLSRVDAVPAIASTPNSANRATQTIARGPHPEDFGLSSGDFIRVQGEANIYQINARGFKRLIPSAAICKAAAPGSGGCFSFVKTVLPAVQDAFELSAYVANPAQSDGTIYRAVRNQTGAVLVTTRMQRWNFSGLNPDSIFLIAAREQKLYR</sequence>
<dbReference type="AlphaFoldDB" id="A0A1F8GXA6"/>
<accession>A0A1F8GXA6</accession>
<evidence type="ECO:0008006" key="4">
    <source>
        <dbReference type="Google" id="ProtNLM"/>
    </source>
</evidence>
<evidence type="ECO:0000256" key="1">
    <source>
        <dbReference type="SAM" id="SignalP"/>
    </source>
</evidence>
<evidence type="ECO:0000313" key="2">
    <source>
        <dbReference type="EMBL" id="OGN30023.1"/>
    </source>
</evidence>
<name>A0A1F8GXA6_9BACT</name>
<evidence type="ECO:0000313" key="3">
    <source>
        <dbReference type="Proteomes" id="UP000179047"/>
    </source>
</evidence>
<feature type="signal peptide" evidence="1">
    <location>
        <begin position="1"/>
        <end position="31"/>
    </location>
</feature>
<feature type="chain" id="PRO_5009535693" description="Peptidase M6-like domain-containing protein" evidence="1">
    <location>
        <begin position="32"/>
        <end position="595"/>
    </location>
</feature>
<protein>
    <recommendedName>
        <fullName evidence="4">Peptidase M6-like domain-containing protein</fullName>
    </recommendedName>
</protein>
<dbReference type="STRING" id="1802701.A3A33_01720"/>
<dbReference type="Proteomes" id="UP000179047">
    <property type="component" value="Unassembled WGS sequence"/>
</dbReference>
<dbReference type="EMBL" id="MGKP01000001">
    <property type="protein sequence ID" value="OGN30023.1"/>
    <property type="molecule type" value="Genomic_DNA"/>
</dbReference>
<reference evidence="2 3" key="1">
    <citation type="journal article" date="2016" name="Nat. Commun.">
        <title>Thousands of microbial genomes shed light on interconnected biogeochemical processes in an aquifer system.</title>
        <authorList>
            <person name="Anantharaman K."/>
            <person name="Brown C.T."/>
            <person name="Hug L.A."/>
            <person name="Sharon I."/>
            <person name="Castelle C.J."/>
            <person name="Probst A.J."/>
            <person name="Thomas B.C."/>
            <person name="Singh A."/>
            <person name="Wilkins M.J."/>
            <person name="Karaoz U."/>
            <person name="Brodie E.L."/>
            <person name="Williams K.H."/>
            <person name="Hubbard S.S."/>
            <person name="Banfield J.F."/>
        </authorList>
    </citation>
    <scope>NUCLEOTIDE SEQUENCE [LARGE SCALE GENOMIC DNA]</scope>
</reference>
<gene>
    <name evidence="2" type="ORF">A3A33_01720</name>
</gene>
<keyword evidence="1" id="KW-0732">Signal</keyword>
<comment type="caution">
    <text evidence="2">The sequence shown here is derived from an EMBL/GenBank/DDBJ whole genome shotgun (WGS) entry which is preliminary data.</text>
</comment>